<accession>H6QU73</accession>
<dbReference type="PANTHER" id="PTHR34605">
    <property type="entry name" value="PHAGE_INTEGRASE DOMAIN-CONTAINING PROTEIN"/>
    <property type="match status" value="1"/>
</dbReference>
<dbReference type="InterPro" id="IPR052925">
    <property type="entry name" value="Phage_Integrase-like_Recomb"/>
</dbReference>
<dbReference type="InterPro" id="IPR011010">
    <property type="entry name" value="DNA_brk_join_enz"/>
</dbReference>
<evidence type="ECO:0000256" key="2">
    <source>
        <dbReference type="ARBA" id="ARBA00023172"/>
    </source>
</evidence>
<keyword evidence="1" id="KW-0238">DNA-binding</keyword>
<keyword evidence="2" id="KW-0233">DNA recombination</keyword>
<dbReference type="KEGG" id="pgr:PGTG_22324"/>
<sequence length="571" mass="63837">MIRDPDPVEIGWMGDASTSYGIGVTIGCRWAQFQLTKEWNHDPKPKRDIAWLETVAIRLGFLALTHLQVKKGKTLIVWTDNTTTESAILKRKSKHVALNEEWKIIQELLITMELDIVSRRVSSGDNIADALSRGDRTGRDPQLQIPITIPFDLRHRLFQSVYLKKITAITSNGSSPRDPSAQERHYLLGCRWNTLLSYNAVIKKYQTFARESGRATFNLPLSAQDIYDFCCWAGRTAESSTTHDISANTLSKYLAGLQMWHVYHDAPYPTDSKAKVATFLKSSVYVDAETAAKPPKKPVTVKNLIKLTKLLINGDPFQKALLDLSVVAFWGMARLAELTYNKETGPLRKTASLLTTDIKLVYKERENLAKLTIRGAKTANPGQTQIIYLKELPHMLCPVLAVKRRLTEAGGKDTLLFGYTDDQGNRIHLTRPRVTQALSKIWKASGFEGVSGHSFRVGGASIQVALGVPISEICIRGRWASDSYKLYLRDFTKNEMEHTDALLADKESKATQARGHPILENWVKRFASPPLGVSFCSGEAPRLLPETSRESSPLGPPHRQIQGEGLTKGFQ</sequence>
<protein>
    <recommendedName>
        <fullName evidence="6">Tyr recombinase domain-containing protein</fullName>
    </recommendedName>
</protein>
<keyword evidence="5" id="KW-1185">Reference proteome</keyword>
<feature type="region of interest" description="Disordered" evidence="3">
    <location>
        <begin position="543"/>
        <end position="571"/>
    </location>
</feature>
<dbReference type="Gene3D" id="1.10.443.10">
    <property type="entry name" value="Intergrase catalytic core"/>
    <property type="match status" value="1"/>
</dbReference>
<evidence type="ECO:0008006" key="6">
    <source>
        <dbReference type="Google" id="ProtNLM"/>
    </source>
</evidence>
<dbReference type="GO" id="GO:0006310">
    <property type="term" value="P:DNA recombination"/>
    <property type="evidence" value="ECO:0007669"/>
    <property type="project" value="UniProtKB-KW"/>
</dbReference>
<dbReference type="GO" id="GO:0003677">
    <property type="term" value="F:DNA binding"/>
    <property type="evidence" value="ECO:0007669"/>
    <property type="project" value="UniProtKB-KW"/>
</dbReference>
<dbReference type="AlphaFoldDB" id="H6QU73"/>
<proteinExistence type="predicted"/>
<dbReference type="PROSITE" id="PS51257">
    <property type="entry name" value="PROKAR_LIPOPROTEIN"/>
    <property type="match status" value="1"/>
</dbReference>
<dbReference type="GO" id="GO:0015074">
    <property type="term" value="P:DNA integration"/>
    <property type="evidence" value="ECO:0007669"/>
    <property type="project" value="InterPro"/>
</dbReference>
<name>H6QU73_PUCGT</name>
<evidence type="ECO:0000313" key="5">
    <source>
        <dbReference type="Proteomes" id="UP000008783"/>
    </source>
</evidence>
<dbReference type="Gene3D" id="1.10.150.130">
    <property type="match status" value="1"/>
</dbReference>
<dbReference type="OrthoDB" id="5149081at2759"/>
<dbReference type="EMBL" id="DS178331">
    <property type="protein sequence ID" value="EHS64536.1"/>
    <property type="molecule type" value="Genomic_DNA"/>
</dbReference>
<gene>
    <name evidence="4" type="ORF">PGTG_22324</name>
</gene>
<dbReference type="SUPFAM" id="SSF47823">
    <property type="entry name" value="lambda integrase-like, N-terminal domain"/>
    <property type="match status" value="1"/>
</dbReference>
<evidence type="ECO:0000256" key="1">
    <source>
        <dbReference type="ARBA" id="ARBA00023125"/>
    </source>
</evidence>
<dbReference type="SUPFAM" id="SSF56349">
    <property type="entry name" value="DNA breaking-rejoining enzymes"/>
    <property type="match status" value="1"/>
</dbReference>
<dbReference type="InParanoid" id="H6QU73"/>
<dbReference type="GeneID" id="13541145"/>
<dbReference type="VEuPathDB" id="FungiDB:PGTG_22324"/>
<organism evidence="4 5">
    <name type="scientific">Puccinia graminis f. sp. tritici (strain CRL 75-36-700-3 / race SCCL)</name>
    <name type="common">Black stem rust fungus</name>
    <dbReference type="NCBI Taxonomy" id="418459"/>
    <lineage>
        <taxon>Eukaryota</taxon>
        <taxon>Fungi</taxon>
        <taxon>Dikarya</taxon>
        <taxon>Basidiomycota</taxon>
        <taxon>Pucciniomycotina</taxon>
        <taxon>Pucciniomycetes</taxon>
        <taxon>Pucciniales</taxon>
        <taxon>Pucciniaceae</taxon>
        <taxon>Puccinia</taxon>
    </lineage>
</organism>
<dbReference type="InterPro" id="IPR010998">
    <property type="entry name" value="Integrase_recombinase_N"/>
</dbReference>
<reference evidence="5" key="1">
    <citation type="journal article" date="2011" name="Proc. Natl. Acad. Sci. U.S.A.">
        <title>Obligate biotrophy features unraveled by the genomic analysis of rust fungi.</title>
        <authorList>
            <person name="Duplessis S."/>
            <person name="Cuomo C.A."/>
            <person name="Lin Y.-C."/>
            <person name="Aerts A."/>
            <person name="Tisserant E."/>
            <person name="Veneault-Fourrey C."/>
            <person name="Joly D.L."/>
            <person name="Hacquard S."/>
            <person name="Amselem J."/>
            <person name="Cantarel B.L."/>
            <person name="Chiu R."/>
            <person name="Coutinho P.M."/>
            <person name="Feau N."/>
            <person name="Field M."/>
            <person name="Frey P."/>
            <person name="Gelhaye E."/>
            <person name="Goldberg J."/>
            <person name="Grabherr M.G."/>
            <person name="Kodira C.D."/>
            <person name="Kohler A."/>
            <person name="Kuees U."/>
            <person name="Lindquist E.A."/>
            <person name="Lucas S.M."/>
            <person name="Mago R."/>
            <person name="Mauceli E."/>
            <person name="Morin E."/>
            <person name="Murat C."/>
            <person name="Pangilinan J.L."/>
            <person name="Park R."/>
            <person name="Pearson M."/>
            <person name="Quesneville H."/>
            <person name="Rouhier N."/>
            <person name="Sakthikumar S."/>
            <person name="Salamov A.A."/>
            <person name="Schmutz J."/>
            <person name="Selles B."/>
            <person name="Shapiro H."/>
            <person name="Tanguay P."/>
            <person name="Tuskan G.A."/>
            <person name="Henrissat B."/>
            <person name="Van de Peer Y."/>
            <person name="Rouze P."/>
            <person name="Ellis J.G."/>
            <person name="Dodds P.N."/>
            <person name="Schein J.E."/>
            <person name="Zhong S."/>
            <person name="Hamelin R.C."/>
            <person name="Grigoriev I.V."/>
            <person name="Szabo L.J."/>
            <person name="Martin F."/>
        </authorList>
    </citation>
    <scope>NUCLEOTIDE SEQUENCE [LARGE SCALE GENOMIC DNA]</scope>
    <source>
        <strain evidence="5">CRL 75-36-700-3 / race SCCL</strain>
    </source>
</reference>
<dbReference type="Proteomes" id="UP000008783">
    <property type="component" value="Unassembled WGS sequence"/>
</dbReference>
<dbReference type="HOGENOM" id="CLU_003292_5_3_1"/>
<dbReference type="RefSeq" id="XP_003888941.1">
    <property type="nucleotide sequence ID" value="XM_003888892.1"/>
</dbReference>
<evidence type="ECO:0000256" key="3">
    <source>
        <dbReference type="SAM" id="MobiDB-lite"/>
    </source>
</evidence>
<evidence type="ECO:0000313" key="4">
    <source>
        <dbReference type="EMBL" id="EHS64536.1"/>
    </source>
</evidence>
<dbReference type="PANTHER" id="PTHR34605:SF3">
    <property type="entry name" value="P CELL-TYPE AGGLUTINATION PROTEIN MAP4-LIKE-RELATED"/>
    <property type="match status" value="1"/>
</dbReference>
<dbReference type="InterPro" id="IPR013762">
    <property type="entry name" value="Integrase-like_cat_sf"/>
</dbReference>